<keyword evidence="1" id="KW-1185">Reference proteome</keyword>
<dbReference type="PANTHER" id="PTHR10974:SF75">
    <property type="entry name" value="SULFATASE DOMAIN-CONTAINING PROTEIN"/>
    <property type="match status" value="1"/>
</dbReference>
<name>A0A7E4W946_PANRE</name>
<dbReference type="InterPro" id="IPR017850">
    <property type="entry name" value="Alkaline_phosphatase_core_sf"/>
</dbReference>
<dbReference type="GO" id="GO:0005615">
    <property type="term" value="C:extracellular space"/>
    <property type="evidence" value="ECO:0007669"/>
    <property type="project" value="TreeGrafter"/>
</dbReference>
<dbReference type="SUPFAM" id="SSF53649">
    <property type="entry name" value="Alkaline phosphatase-like"/>
    <property type="match status" value="1"/>
</dbReference>
<reference evidence="1" key="1">
    <citation type="journal article" date="2013" name="Genetics">
        <title>The draft genome and transcriptome of Panagrellus redivivus are shaped by the harsh demands of a free-living lifestyle.</title>
        <authorList>
            <person name="Srinivasan J."/>
            <person name="Dillman A.R."/>
            <person name="Macchietto M.G."/>
            <person name="Heikkinen L."/>
            <person name="Lakso M."/>
            <person name="Fracchia K.M."/>
            <person name="Antoshechkin I."/>
            <person name="Mortazavi A."/>
            <person name="Wong G."/>
            <person name="Sternberg P.W."/>
        </authorList>
    </citation>
    <scope>NUCLEOTIDE SEQUENCE [LARGE SCALE GENOMIC DNA]</scope>
    <source>
        <strain evidence="1">MT8872</strain>
    </source>
</reference>
<evidence type="ECO:0000313" key="2">
    <source>
        <dbReference type="WBParaSite" id="Pan_g7719.t1"/>
    </source>
</evidence>
<evidence type="ECO:0000313" key="1">
    <source>
        <dbReference type="Proteomes" id="UP000492821"/>
    </source>
</evidence>
<reference evidence="2" key="2">
    <citation type="submission" date="2020-10" db="UniProtKB">
        <authorList>
            <consortium name="WormBaseParasite"/>
        </authorList>
    </citation>
    <scope>IDENTIFICATION</scope>
</reference>
<sequence>MITKLEDGKLYVLDQRYNVQCWWQCLFPKDDYSMTRGSWNRLTNGSVPECDIVEVNCREKENDDEDKVTPDDSTYNATKFYEFLHAQTFRTDIPEKDKEISPPDRPDVHIILLDSVSHSHFVRAMPKTGHYLHAHFEAVSFPYLNKIALNSRPNSLAFLFGKLLGGTKKSPLSVGLSTDYGKEGHCAKDLSTDQFIAFQYKEASYKTLMILTHYVHGDYSTESMRKSVYDGLCRDNFVPQMEYLRDLLIKYPDTPKFTITWITTVAHHDPSGLYHTDEYFYNFFKENNKKLNNSYIFVMSDHGSRFGAARQTNVGEREDNNPMFMVSLPGSLRDNNELMSVVRSNSHQLISHFDLYATFADIVAPYRPQNSSKPLIHGSSILKPLPQPRYCDRLRIPFQYCICDYPKIHLPDDGSPGREAATLMVETMNKVIDKVPKLTNICEHLTLSSAPVSVESFKVEGNLSIFKVTFTVEPGGGKFYGHVSKDRNTSKLDVITDQFPRLNAYEETAYCARNVNFGSYCYCSELKIMTTTESPIETTTVKESKSIISTLLGL</sequence>
<dbReference type="Gene3D" id="3.40.720.10">
    <property type="entry name" value="Alkaline Phosphatase, subunit A"/>
    <property type="match status" value="1"/>
</dbReference>
<organism evidence="1 2">
    <name type="scientific">Panagrellus redivivus</name>
    <name type="common">Microworm</name>
    <dbReference type="NCBI Taxonomy" id="6233"/>
    <lineage>
        <taxon>Eukaryota</taxon>
        <taxon>Metazoa</taxon>
        <taxon>Ecdysozoa</taxon>
        <taxon>Nematoda</taxon>
        <taxon>Chromadorea</taxon>
        <taxon>Rhabditida</taxon>
        <taxon>Tylenchina</taxon>
        <taxon>Panagrolaimomorpha</taxon>
        <taxon>Panagrolaimoidea</taxon>
        <taxon>Panagrolaimidae</taxon>
        <taxon>Panagrellus</taxon>
    </lineage>
</organism>
<accession>A0A7E4W946</accession>
<dbReference type="Pfam" id="PF02995">
    <property type="entry name" value="DUF229"/>
    <property type="match status" value="2"/>
</dbReference>
<protein>
    <submittedName>
        <fullName evidence="2">Sulfatase domain-containing protein</fullName>
    </submittedName>
</protein>
<dbReference type="WBParaSite" id="Pan_g7719.t1">
    <property type="protein sequence ID" value="Pan_g7719.t1"/>
    <property type="gene ID" value="Pan_g7719"/>
</dbReference>
<dbReference type="CDD" id="cd16021">
    <property type="entry name" value="ALP_like"/>
    <property type="match status" value="1"/>
</dbReference>
<dbReference type="Proteomes" id="UP000492821">
    <property type="component" value="Unassembled WGS sequence"/>
</dbReference>
<proteinExistence type="predicted"/>
<dbReference type="AlphaFoldDB" id="A0A7E4W946"/>
<dbReference type="PANTHER" id="PTHR10974">
    <property type="entry name" value="FI08016P-RELATED"/>
    <property type="match status" value="1"/>
</dbReference>
<dbReference type="InterPro" id="IPR004245">
    <property type="entry name" value="DUF229"/>
</dbReference>